<evidence type="ECO:0000313" key="2">
    <source>
        <dbReference type="Proteomes" id="UP000230551"/>
    </source>
</evidence>
<sequence length="179" mass="19773">MTDEKVRAWVSEGHVCVRGIQRYLGYTDGNRFTLVQARTLAGMLWRDGDEKGAAVVNAAADELEAVDPLAEVRQRGGDVFVPKGWVGIVLELHAALVAVDPSIQYRQIKEKFGELRVYHSSDATEARELIRAAEAKSLATCESCGNAGVMHRSEHGWYRTLCPSCAGEHEQGYTVVKQR</sequence>
<dbReference type="Proteomes" id="UP000230551">
    <property type="component" value="Unassembled WGS sequence"/>
</dbReference>
<proteinExistence type="predicted"/>
<dbReference type="STRING" id="85968.GCA_900073015_02757"/>
<accession>A0A2G5P936</accession>
<name>A0A2G5P936_9MYCO</name>
<keyword evidence="2" id="KW-1185">Reference proteome</keyword>
<reference evidence="1 2" key="1">
    <citation type="journal article" date="2017" name="Infect. Genet. Evol.">
        <title>The new phylogeny of the genus Mycobacterium: The old and the news.</title>
        <authorList>
            <person name="Tortoli E."/>
            <person name="Fedrizzi T."/>
            <person name="Meehan C.J."/>
            <person name="Trovato A."/>
            <person name="Grottola A."/>
            <person name="Giacobazzi E."/>
            <person name="Serpini G.F."/>
            <person name="Tagliazucchi S."/>
            <person name="Fabio A."/>
            <person name="Bettua C."/>
            <person name="Bertorelli R."/>
            <person name="Frascaro F."/>
            <person name="De Sanctis V."/>
            <person name="Pecorari M."/>
            <person name="Jousson O."/>
            <person name="Segata N."/>
            <person name="Cirillo D.M."/>
        </authorList>
    </citation>
    <scope>NUCLEOTIDE SEQUENCE [LARGE SCALE GENOMIC DNA]</scope>
    <source>
        <strain evidence="1 2">CIP1034565</strain>
    </source>
</reference>
<organism evidence="1 2">
    <name type="scientific">Mycolicibacterium brumae</name>
    <dbReference type="NCBI Taxonomy" id="85968"/>
    <lineage>
        <taxon>Bacteria</taxon>
        <taxon>Bacillati</taxon>
        <taxon>Actinomycetota</taxon>
        <taxon>Actinomycetes</taxon>
        <taxon>Mycobacteriales</taxon>
        <taxon>Mycobacteriaceae</taxon>
        <taxon>Mycolicibacterium</taxon>
    </lineage>
</organism>
<dbReference type="RefSeq" id="WP_090590213.1">
    <property type="nucleotide sequence ID" value="NZ_CP104302.1"/>
</dbReference>
<dbReference type="EMBL" id="PDCN02000017">
    <property type="protein sequence ID" value="PIB74414.1"/>
    <property type="molecule type" value="Genomic_DNA"/>
</dbReference>
<dbReference type="OrthoDB" id="5346627at2"/>
<comment type="caution">
    <text evidence="1">The sequence shown here is derived from an EMBL/GenBank/DDBJ whole genome shotgun (WGS) entry which is preliminary data.</text>
</comment>
<evidence type="ECO:0000313" key="1">
    <source>
        <dbReference type="EMBL" id="PIB74414.1"/>
    </source>
</evidence>
<dbReference type="AlphaFoldDB" id="A0A2G5P936"/>
<gene>
    <name evidence="1" type="ORF">CQY22_013165</name>
</gene>
<protein>
    <submittedName>
        <fullName evidence="1">Uncharacterized protein</fullName>
    </submittedName>
</protein>